<evidence type="ECO:0000313" key="2">
    <source>
        <dbReference type="Proteomes" id="UP001385951"/>
    </source>
</evidence>
<name>A0AAW0FHT9_9APHY</name>
<accession>A0AAW0FHT9</accession>
<comment type="caution">
    <text evidence="1">The sequence shown here is derived from an EMBL/GenBank/DDBJ whole genome shotgun (WGS) entry which is preliminary data.</text>
</comment>
<dbReference type="CDD" id="cd06222">
    <property type="entry name" value="RNase_H_like"/>
    <property type="match status" value="1"/>
</dbReference>
<dbReference type="InterPro" id="IPR012337">
    <property type="entry name" value="RNaseH-like_sf"/>
</dbReference>
<dbReference type="SUPFAM" id="SSF53098">
    <property type="entry name" value="Ribonuclease H-like"/>
    <property type="match status" value="1"/>
</dbReference>
<dbReference type="InterPro" id="IPR044730">
    <property type="entry name" value="RNase_H-like_dom_plant"/>
</dbReference>
<organism evidence="1 2">
    <name type="scientific">Cerrena zonata</name>
    <dbReference type="NCBI Taxonomy" id="2478898"/>
    <lineage>
        <taxon>Eukaryota</taxon>
        <taxon>Fungi</taxon>
        <taxon>Dikarya</taxon>
        <taxon>Basidiomycota</taxon>
        <taxon>Agaricomycotina</taxon>
        <taxon>Agaricomycetes</taxon>
        <taxon>Polyporales</taxon>
        <taxon>Cerrenaceae</taxon>
        <taxon>Cerrena</taxon>
    </lineage>
</organism>
<dbReference type="Proteomes" id="UP001385951">
    <property type="component" value="Unassembled WGS sequence"/>
</dbReference>
<dbReference type="EMBL" id="JASBNA010000050">
    <property type="protein sequence ID" value="KAK7680336.1"/>
    <property type="molecule type" value="Genomic_DNA"/>
</dbReference>
<dbReference type="AlphaFoldDB" id="A0AAW0FHT9"/>
<gene>
    <name evidence="1" type="ORF">QCA50_016576</name>
</gene>
<evidence type="ECO:0000313" key="1">
    <source>
        <dbReference type="EMBL" id="KAK7680336.1"/>
    </source>
</evidence>
<evidence type="ECO:0008006" key="3">
    <source>
        <dbReference type="Google" id="ProtNLM"/>
    </source>
</evidence>
<sequence length="189" mass="21047">MDDSTPGISATALDEVQWWRARLSRPVSTHLSPFPLQELPVVHSNVYTDASIRGVDVSIDRRWLAWRFPDTLSLSPGYIGWAELIAIELALRALIAQGVTSCQIPIHIDCTEAIFCLERGYSRHLGQNVVVRRIVALEQTSGINLKCVHVQSYGNIAHDLADGTIPDMSKRFPHEVCLPAELHSRLVAM</sequence>
<protein>
    <recommendedName>
        <fullName evidence="3">RNase H type-1 domain-containing protein</fullName>
    </recommendedName>
</protein>
<keyword evidence="2" id="KW-1185">Reference proteome</keyword>
<reference evidence="1 2" key="1">
    <citation type="submission" date="2022-09" db="EMBL/GenBank/DDBJ databases">
        <authorList>
            <person name="Palmer J.M."/>
        </authorList>
    </citation>
    <scope>NUCLEOTIDE SEQUENCE [LARGE SCALE GENOMIC DNA]</scope>
    <source>
        <strain evidence="1 2">DSM 7382</strain>
    </source>
</reference>
<proteinExistence type="predicted"/>